<keyword evidence="2" id="KW-1185">Reference proteome</keyword>
<dbReference type="AlphaFoldDB" id="A0A2P2BRB1"/>
<protein>
    <submittedName>
        <fullName evidence="1">Uncharacterized protein</fullName>
    </submittedName>
</protein>
<evidence type="ECO:0000313" key="2">
    <source>
        <dbReference type="Proteomes" id="UP000245695"/>
    </source>
</evidence>
<accession>A0A2P2BRB1</accession>
<dbReference type="EMBL" id="LN650648">
    <property type="protein sequence ID" value="CEI72918.1"/>
    <property type="molecule type" value="Genomic_DNA"/>
</dbReference>
<name>A0A2P2BRB1_9FIRM</name>
<dbReference type="RefSeq" id="WP_166505414.1">
    <property type="nucleotide sequence ID" value="NZ_LN650648.1"/>
</dbReference>
<organism evidence="1 2">
    <name type="scientific">Romboutsia hominis</name>
    <dbReference type="NCBI Taxonomy" id="1507512"/>
    <lineage>
        <taxon>Bacteria</taxon>
        <taxon>Bacillati</taxon>
        <taxon>Bacillota</taxon>
        <taxon>Clostridia</taxon>
        <taxon>Peptostreptococcales</taxon>
        <taxon>Peptostreptococcaceae</taxon>
        <taxon>Romboutsia</taxon>
    </lineage>
</organism>
<proteinExistence type="predicted"/>
<gene>
    <name evidence="1" type="ORF">FRIFI_1383</name>
</gene>
<dbReference type="Proteomes" id="UP000245695">
    <property type="component" value="Chromosome 1"/>
</dbReference>
<dbReference type="KEGG" id="rhom:FRIFI_1383"/>
<sequence>MSPKFSSNTLDNCEDALSLLDEFIEDDTISDVLSFAGDEIPGLRLLYKSYNSISDRFFRRKLEKFIKYANEGSSDYSFEKFKEDIRDNKKYREEVTEYLSFKIDKFDTDFKLKILSKSSLDFFNGNIDFNSFVDLSECLDLISRKDILIMEYLSKRGDFKFTPTVLYVKGLTLYDINSSIRKLHMLSLIEEDDDIFYEEVSSDPSYSTHSDSKLTKSYYISELGNLLIKYLD</sequence>
<evidence type="ECO:0000313" key="1">
    <source>
        <dbReference type="EMBL" id="CEI72918.1"/>
    </source>
</evidence>
<reference evidence="1 2" key="1">
    <citation type="submission" date="2014-09" db="EMBL/GenBank/DDBJ databases">
        <authorList>
            <person name="Hornung B.V."/>
        </authorList>
    </citation>
    <scope>NUCLEOTIDE SEQUENCE [LARGE SCALE GENOMIC DNA]</scope>
    <source>
        <strain evidence="1 2">FRIFI</strain>
    </source>
</reference>